<feature type="signal peptide" evidence="1">
    <location>
        <begin position="1"/>
        <end position="28"/>
    </location>
</feature>
<feature type="chain" id="PRO_5036943347" description="Secreted protein" evidence="1">
    <location>
        <begin position="29"/>
        <end position="189"/>
    </location>
</feature>
<comment type="caution">
    <text evidence="2">The sequence shown here is derived from an EMBL/GenBank/DDBJ whole genome shotgun (WGS) entry which is preliminary data.</text>
</comment>
<reference evidence="2" key="1">
    <citation type="submission" date="2021-01" db="EMBL/GenBank/DDBJ databases">
        <title>Whole genome shotgun sequence of Actinoplanes rishiriensis NBRC 108556.</title>
        <authorList>
            <person name="Komaki H."/>
            <person name="Tamura T."/>
        </authorList>
    </citation>
    <scope>NUCLEOTIDE SEQUENCE</scope>
    <source>
        <strain evidence="2">NBRC 108556</strain>
    </source>
</reference>
<evidence type="ECO:0000313" key="2">
    <source>
        <dbReference type="EMBL" id="GIE97724.1"/>
    </source>
</evidence>
<dbReference type="RefSeq" id="WP_203784756.1">
    <property type="nucleotide sequence ID" value="NZ_BOMV01000057.1"/>
</dbReference>
<dbReference type="EMBL" id="BOMV01000057">
    <property type="protein sequence ID" value="GIE97724.1"/>
    <property type="molecule type" value="Genomic_DNA"/>
</dbReference>
<name>A0A919K1J2_9ACTN</name>
<gene>
    <name evidence="2" type="ORF">Ari01nite_51890</name>
</gene>
<evidence type="ECO:0000313" key="3">
    <source>
        <dbReference type="Proteomes" id="UP000636960"/>
    </source>
</evidence>
<dbReference type="AlphaFoldDB" id="A0A919K1J2"/>
<accession>A0A919K1J2</accession>
<evidence type="ECO:0000256" key="1">
    <source>
        <dbReference type="SAM" id="SignalP"/>
    </source>
</evidence>
<sequence>MIRRLHAVTAALVLTAAGSLTIASPAEAEPLPITEGFEGTPSARWTTFTVPTITSVFLGNNPDIQPRSGTNVAMLTSYPDAPAQASIFRTITPDTTPSSVQVQVWVRRFAYQNENDESVQVQFRVRQGGRTGRIISNMGRAVREVRVVRGTALWEVHNFHPARPAGTFTVEISAYLGTVIIDDLTITTT</sequence>
<evidence type="ECO:0008006" key="4">
    <source>
        <dbReference type="Google" id="ProtNLM"/>
    </source>
</evidence>
<organism evidence="2 3">
    <name type="scientific">Paractinoplanes rishiriensis</name>
    <dbReference type="NCBI Taxonomy" id="1050105"/>
    <lineage>
        <taxon>Bacteria</taxon>
        <taxon>Bacillati</taxon>
        <taxon>Actinomycetota</taxon>
        <taxon>Actinomycetes</taxon>
        <taxon>Micromonosporales</taxon>
        <taxon>Micromonosporaceae</taxon>
        <taxon>Paractinoplanes</taxon>
    </lineage>
</organism>
<proteinExistence type="predicted"/>
<dbReference type="Gene3D" id="2.60.120.260">
    <property type="entry name" value="Galactose-binding domain-like"/>
    <property type="match status" value="1"/>
</dbReference>
<protein>
    <recommendedName>
        <fullName evidence="4">Secreted protein</fullName>
    </recommendedName>
</protein>
<dbReference type="Proteomes" id="UP000636960">
    <property type="component" value="Unassembled WGS sequence"/>
</dbReference>
<keyword evidence="1" id="KW-0732">Signal</keyword>
<keyword evidence="3" id="KW-1185">Reference proteome</keyword>